<gene>
    <name evidence="1" type="ORF">SAMN06296241_1474</name>
</gene>
<accession>A0A285X3L1</accession>
<name>A0A285X3L1_9FLAO</name>
<dbReference type="InterPro" id="IPR007396">
    <property type="entry name" value="TR_PAI2-type"/>
</dbReference>
<evidence type="ECO:0000313" key="2">
    <source>
        <dbReference type="Proteomes" id="UP000219193"/>
    </source>
</evidence>
<dbReference type="OrthoDB" id="9794948at2"/>
<dbReference type="RefSeq" id="WP_097055632.1">
    <property type="nucleotide sequence ID" value="NZ_OCMF01000001.1"/>
</dbReference>
<evidence type="ECO:0000313" key="1">
    <source>
        <dbReference type="EMBL" id="SOC79933.1"/>
    </source>
</evidence>
<proteinExistence type="predicted"/>
<dbReference type="PANTHER" id="PTHR35802">
    <property type="entry name" value="PROTEASE SYNTHASE AND SPORULATION PROTEIN PAI 2"/>
    <property type="match status" value="1"/>
</dbReference>
<protein>
    <submittedName>
        <fullName evidence="1">Negative transcriptional regulator, PaiB family</fullName>
    </submittedName>
</protein>
<dbReference type="AlphaFoldDB" id="A0A285X3L1"/>
<dbReference type="Gene3D" id="2.30.110.10">
    <property type="entry name" value="Electron Transport, Fmn-binding Protein, Chain A"/>
    <property type="match status" value="1"/>
</dbReference>
<sequence>MFRQKKYLKEDPQYIFDFIQTHPFATFVLNGDHMLATHIPVLTKGTPEKFTLYGHIAEANEQYDFIRDGCEALVIFHGPQAYISSSWYKDIDISTWDYSAVHVNVKLKLQSRSELEESLQNLIKRFEKGQKCPIYYEDLPRKMVEDHLPLITGFWCEPIKVQAIAKLHQGFEKEDIHSVSRHLEDSRDALSSELSKNIKKEHGTDH</sequence>
<organism evidence="1 2">
    <name type="scientific">Salinimicrobium sediminis</name>
    <dbReference type="NCBI Taxonomy" id="1343891"/>
    <lineage>
        <taxon>Bacteria</taxon>
        <taxon>Pseudomonadati</taxon>
        <taxon>Bacteroidota</taxon>
        <taxon>Flavobacteriia</taxon>
        <taxon>Flavobacteriales</taxon>
        <taxon>Flavobacteriaceae</taxon>
        <taxon>Salinimicrobium</taxon>
    </lineage>
</organism>
<reference evidence="2" key="1">
    <citation type="submission" date="2017-09" db="EMBL/GenBank/DDBJ databases">
        <authorList>
            <person name="Varghese N."/>
            <person name="Submissions S."/>
        </authorList>
    </citation>
    <scope>NUCLEOTIDE SEQUENCE [LARGE SCALE GENOMIC DNA]</scope>
    <source>
        <strain evidence="2">CGMCC 1.12641</strain>
    </source>
</reference>
<dbReference type="InterPro" id="IPR012349">
    <property type="entry name" value="Split_barrel_FMN-bd"/>
</dbReference>
<keyword evidence="2" id="KW-1185">Reference proteome</keyword>
<dbReference type="PANTHER" id="PTHR35802:SF1">
    <property type="entry name" value="PROTEASE SYNTHASE AND SPORULATION PROTEIN PAI 2"/>
    <property type="match status" value="1"/>
</dbReference>
<dbReference type="Pfam" id="PF04299">
    <property type="entry name" value="FMN_bind_2"/>
    <property type="match status" value="1"/>
</dbReference>
<dbReference type="PIRSF" id="PIRSF010372">
    <property type="entry name" value="PaiB"/>
    <property type="match status" value="1"/>
</dbReference>
<dbReference type="EMBL" id="OCMF01000001">
    <property type="protein sequence ID" value="SOC79933.1"/>
    <property type="molecule type" value="Genomic_DNA"/>
</dbReference>
<dbReference type="Proteomes" id="UP000219193">
    <property type="component" value="Unassembled WGS sequence"/>
</dbReference>
<dbReference type="SUPFAM" id="SSF50475">
    <property type="entry name" value="FMN-binding split barrel"/>
    <property type="match status" value="1"/>
</dbReference>